<dbReference type="PANTHER" id="PTHR30540">
    <property type="entry name" value="OSMOTIC STRESS POTASSIUM TRANSPORTER"/>
    <property type="match status" value="1"/>
</dbReference>
<proteinExistence type="inferred from homology"/>
<dbReference type="InterPro" id="IPR003855">
    <property type="entry name" value="K+_transporter"/>
</dbReference>
<evidence type="ECO:0000256" key="7">
    <source>
        <dbReference type="ARBA" id="ARBA00022847"/>
    </source>
</evidence>
<evidence type="ECO:0000256" key="6">
    <source>
        <dbReference type="ARBA" id="ARBA00022692"/>
    </source>
</evidence>
<feature type="transmembrane region" description="Helical" evidence="13">
    <location>
        <begin position="86"/>
        <end position="109"/>
    </location>
</feature>
<feature type="transmembrane region" description="Helical" evidence="13">
    <location>
        <begin position="438"/>
        <end position="458"/>
    </location>
</feature>
<dbReference type="AlphaFoldDB" id="A0A6J6IYZ2"/>
<feature type="region of interest" description="Disordered" evidence="12">
    <location>
        <begin position="1"/>
        <end position="39"/>
    </location>
</feature>
<dbReference type="InterPro" id="IPR023051">
    <property type="entry name" value="Kup"/>
</dbReference>
<dbReference type="GO" id="GO:0015079">
    <property type="term" value="F:potassium ion transmembrane transporter activity"/>
    <property type="evidence" value="ECO:0007669"/>
    <property type="project" value="InterPro"/>
</dbReference>
<evidence type="ECO:0000256" key="5">
    <source>
        <dbReference type="ARBA" id="ARBA00022538"/>
    </source>
</evidence>
<dbReference type="EMBL" id="CAEZVQ010000015">
    <property type="protein sequence ID" value="CAB4629604.1"/>
    <property type="molecule type" value="Genomic_DNA"/>
</dbReference>
<evidence type="ECO:0000259" key="14">
    <source>
        <dbReference type="Pfam" id="PF02705"/>
    </source>
</evidence>
<keyword evidence="5" id="KW-0633">Potassium transport</keyword>
<feature type="transmembrane region" description="Helical" evidence="13">
    <location>
        <begin position="378"/>
        <end position="399"/>
    </location>
</feature>
<feature type="domain" description="K+ potassium transporter integral membrane" evidence="14">
    <location>
        <begin position="50"/>
        <end position="499"/>
    </location>
</feature>
<keyword evidence="7" id="KW-0769">Symport</keyword>
<evidence type="ECO:0000256" key="11">
    <source>
        <dbReference type="ARBA" id="ARBA00023136"/>
    </source>
</evidence>
<keyword evidence="4" id="KW-1003">Cell membrane</keyword>
<feature type="transmembrane region" description="Helical" evidence="13">
    <location>
        <begin position="140"/>
        <end position="160"/>
    </location>
</feature>
<feature type="transmembrane region" description="Helical" evidence="13">
    <location>
        <begin position="180"/>
        <end position="198"/>
    </location>
</feature>
<name>A0A6J6IYZ2_9ZZZZ</name>
<reference evidence="16" key="1">
    <citation type="submission" date="2020-05" db="EMBL/GenBank/DDBJ databases">
        <authorList>
            <person name="Chiriac C."/>
            <person name="Salcher M."/>
            <person name="Ghai R."/>
            <person name="Kavagutti S V."/>
        </authorList>
    </citation>
    <scope>NUCLEOTIDE SEQUENCE</scope>
</reference>
<keyword evidence="10" id="KW-0406">Ion transport</keyword>
<dbReference type="Pfam" id="PF22776">
    <property type="entry name" value="K_trans_C"/>
    <property type="match status" value="1"/>
</dbReference>
<dbReference type="InterPro" id="IPR053951">
    <property type="entry name" value="K_trans_N"/>
</dbReference>
<dbReference type="InterPro" id="IPR053952">
    <property type="entry name" value="K_trans_C"/>
</dbReference>
<sequence length="661" mass="71424">MGSDQSVGPEHAKPLAEAHHQGNPQGDDHNKDDHAGAGHGHGAEVGTAALALGALGVVYGDIGTSPLYALKEAFTEKSHLMTVDTINVYGICSLAFWSLIIIISIKYLLFVMRADNNGEGGILALTALVMPRKGQNMKRGAILVSLGVFGTALLYGDGIITPAISVLSAVEGLKEVSTAFEPWVVPIAIVILLALFLVQSRGTGTMGKIFGPIMLVWFATLAIIGLSHIADAPEIIRSVNPYYAFQYFTHESKSAFLSLGAIFLVVTGGEALYADMGHFGRRPITIGWYGMVLPSLVLNYWGQGAFLLKHPEDIESVFFRMVPEAMLIPIVILATCATIIASQALISGVFSLTAQAVQLDYLPRIKIRHTSQSHSGQIYVPLVNWLLMVACIGLVIGFQTASNLAAAYGIAVTMTMAITTLIFYRVLTDRWNWSSTKAMLLCAPLLVIEAGFLGANLVKIPHGGWFALAVGLILMVQMQTWRRGRALVAQRIHRGERSLIEVLDETEDIKRVSGTAVFMFKDLGKAPPALVNNLRHNKVLHKTTLIVAVETSAAPRVEMSQRATVVKVGPGVCQVQLEFGFMDEPDVPATLASISFQGLDFDPDDATYFIGHESIIAGKAPGLNPLAEHLFVFLNRGADSASRFFNLPIDRVFEVGSHVEI</sequence>
<evidence type="ECO:0000256" key="2">
    <source>
        <dbReference type="ARBA" id="ARBA00007019"/>
    </source>
</evidence>
<evidence type="ECO:0000256" key="3">
    <source>
        <dbReference type="ARBA" id="ARBA00022448"/>
    </source>
</evidence>
<evidence type="ECO:0000256" key="4">
    <source>
        <dbReference type="ARBA" id="ARBA00022475"/>
    </source>
</evidence>
<dbReference type="HAMAP" id="MF_01522">
    <property type="entry name" value="Kup"/>
    <property type="match status" value="1"/>
</dbReference>
<evidence type="ECO:0000256" key="12">
    <source>
        <dbReference type="SAM" id="MobiDB-lite"/>
    </source>
</evidence>
<feature type="compositionally biased region" description="Basic and acidic residues" evidence="12">
    <location>
        <begin position="10"/>
        <end position="36"/>
    </location>
</feature>
<evidence type="ECO:0000256" key="9">
    <source>
        <dbReference type="ARBA" id="ARBA00022989"/>
    </source>
</evidence>
<keyword evidence="11 13" id="KW-0472">Membrane</keyword>
<evidence type="ECO:0000313" key="16">
    <source>
        <dbReference type="EMBL" id="CAB4629604.1"/>
    </source>
</evidence>
<evidence type="ECO:0000256" key="1">
    <source>
        <dbReference type="ARBA" id="ARBA00004141"/>
    </source>
</evidence>
<protein>
    <submittedName>
        <fullName evidence="16">Unannotated protein</fullName>
    </submittedName>
</protein>
<dbReference type="GO" id="GO:0016020">
    <property type="term" value="C:membrane"/>
    <property type="evidence" value="ECO:0007669"/>
    <property type="project" value="UniProtKB-SubCell"/>
</dbReference>
<evidence type="ECO:0000256" key="8">
    <source>
        <dbReference type="ARBA" id="ARBA00022958"/>
    </source>
</evidence>
<feature type="transmembrane region" description="Helical" evidence="13">
    <location>
        <begin position="405"/>
        <end position="426"/>
    </location>
</feature>
<evidence type="ECO:0000256" key="10">
    <source>
        <dbReference type="ARBA" id="ARBA00023065"/>
    </source>
</evidence>
<keyword evidence="6 13" id="KW-0812">Transmembrane</keyword>
<keyword evidence="3" id="KW-0813">Transport</keyword>
<feature type="transmembrane region" description="Helical" evidence="13">
    <location>
        <begin position="464"/>
        <end position="481"/>
    </location>
</feature>
<feature type="transmembrane region" description="Helical" evidence="13">
    <location>
        <begin position="210"/>
        <end position="230"/>
    </location>
</feature>
<dbReference type="PANTHER" id="PTHR30540:SF79">
    <property type="entry name" value="LOW AFFINITY POTASSIUM TRANSPORT SYSTEM PROTEIN KUP"/>
    <property type="match status" value="1"/>
</dbReference>
<feature type="transmembrane region" description="Helical" evidence="13">
    <location>
        <begin position="326"/>
        <end position="357"/>
    </location>
</feature>
<keyword evidence="9 13" id="KW-1133">Transmembrane helix</keyword>
<comment type="similarity">
    <text evidence="2">Belongs to the HAK/KUP transporter (TC 2.A.72) family.</text>
</comment>
<dbReference type="Pfam" id="PF02705">
    <property type="entry name" value="K_trans"/>
    <property type="match status" value="1"/>
</dbReference>
<dbReference type="GO" id="GO:0015293">
    <property type="term" value="F:symporter activity"/>
    <property type="evidence" value="ECO:0007669"/>
    <property type="project" value="UniProtKB-KW"/>
</dbReference>
<feature type="domain" description="K+ potassium transporter C-terminal" evidence="15">
    <location>
        <begin position="513"/>
        <end position="661"/>
    </location>
</feature>
<evidence type="ECO:0000259" key="15">
    <source>
        <dbReference type="Pfam" id="PF22776"/>
    </source>
</evidence>
<accession>A0A6J6IYZ2</accession>
<comment type="subcellular location">
    <subcellularLocation>
        <location evidence="1">Membrane</location>
        <topology evidence="1">Multi-pass membrane protein</topology>
    </subcellularLocation>
</comment>
<keyword evidence="8" id="KW-0630">Potassium</keyword>
<feature type="transmembrane region" description="Helical" evidence="13">
    <location>
        <begin position="286"/>
        <end position="306"/>
    </location>
</feature>
<feature type="transmembrane region" description="Helical" evidence="13">
    <location>
        <begin position="255"/>
        <end position="274"/>
    </location>
</feature>
<organism evidence="16">
    <name type="scientific">freshwater metagenome</name>
    <dbReference type="NCBI Taxonomy" id="449393"/>
    <lineage>
        <taxon>unclassified sequences</taxon>
        <taxon>metagenomes</taxon>
        <taxon>ecological metagenomes</taxon>
    </lineage>
</organism>
<gene>
    <name evidence="16" type="ORF">UFOPK2086_00237</name>
</gene>
<evidence type="ECO:0000256" key="13">
    <source>
        <dbReference type="SAM" id="Phobius"/>
    </source>
</evidence>